<gene>
    <name evidence="2" type="ORF">ADEAN_000364100</name>
</gene>
<dbReference type="VEuPathDB" id="TriTrypDB:ADEAN_000364100"/>
<feature type="region of interest" description="Disordered" evidence="1">
    <location>
        <begin position="250"/>
        <end position="273"/>
    </location>
</feature>
<dbReference type="Proteomes" id="UP000515908">
    <property type="component" value="Chromosome 06"/>
</dbReference>
<proteinExistence type="predicted"/>
<feature type="region of interest" description="Disordered" evidence="1">
    <location>
        <begin position="391"/>
        <end position="419"/>
    </location>
</feature>
<dbReference type="AlphaFoldDB" id="A0A7G2C8J0"/>
<dbReference type="EMBL" id="LR877150">
    <property type="protein sequence ID" value="CAD2216180.1"/>
    <property type="molecule type" value="Genomic_DNA"/>
</dbReference>
<dbReference type="OrthoDB" id="273463at2759"/>
<evidence type="ECO:0000313" key="2">
    <source>
        <dbReference type="EMBL" id="CAD2216180.1"/>
    </source>
</evidence>
<protein>
    <submittedName>
        <fullName evidence="2">Uncharacterized protein</fullName>
    </submittedName>
</protein>
<feature type="compositionally biased region" description="Basic residues" evidence="1">
    <location>
        <begin position="263"/>
        <end position="273"/>
    </location>
</feature>
<feature type="region of interest" description="Disordered" evidence="1">
    <location>
        <begin position="489"/>
        <end position="531"/>
    </location>
</feature>
<feature type="compositionally biased region" description="Basic and acidic residues" evidence="1">
    <location>
        <begin position="391"/>
        <end position="402"/>
    </location>
</feature>
<feature type="compositionally biased region" description="Basic and acidic residues" evidence="1">
    <location>
        <begin position="489"/>
        <end position="513"/>
    </location>
</feature>
<reference evidence="2 3" key="1">
    <citation type="submission" date="2020-08" db="EMBL/GenBank/DDBJ databases">
        <authorList>
            <person name="Newling K."/>
            <person name="Davey J."/>
            <person name="Forrester S."/>
        </authorList>
    </citation>
    <scope>NUCLEOTIDE SEQUENCE [LARGE SCALE GENOMIC DNA]</scope>
    <source>
        <strain evidence="3">Crithidia deanei Carvalho (ATCC PRA-265)</strain>
    </source>
</reference>
<accession>A0A7G2C8J0</accession>
<evidence type="ECO:0000313" key="3">
    <source>
        <dbReference type="Proteomes" id="UP000515908"/>
    </source>
</evidence>
<name>A0A7G2C8J0_9TRYP</name>
<organism evidence="2 3">
    <name type="scientific">Angomonas deanei</name>
    <dbReference type="NCBI Taxonomy" id="59799"/>
    <lineage>
        <taxon>Eukaryota</taxon>
        <taxon>Discoba</taxon>
        <taxon>Euglenozoa</taxon>
        <taxon>Kinetoplastea</taxon>
        <taxon>Metakinetoplastina</taxon>
        <taxon>Trypanosomatida</taxon>
        <taxon>Trypanosomatidae</taxon>
        <taxon>Strigomonadinae</taxon>
        <taxon>Angomonas</taxon>
    </lineage>
</organism>
<sequence>MPFVANFSPSGLLFASPLFFSQLIHSERLILSSTAISKLLCFTPSQPGTNTKNKDASGVFHTYSFPLQAGYDMEKPFLNPIYDIVLLCVGDSLAIVFGFPRERKTPADETGNAELRLERFFTAEKFLQFFNQYFTMDAGDEGNSVSGNDTIVKMQQRLTKQMEILCFTGSQLNINSKIESGSTEFEDALLVLNSVEEFFYNNHMLSSSTLRRKKKGAPRTNNNQQSVPLNDFYANFLNAVDDDEIANERNEPLDLAGENSGVAKKKKKKLTSKMKKGTSNSVVSLIMLCCGKGKNSQAKLLSSEIRDADSFTLEDHPSSVRNSSVLSLENSVSSSVKNSNAISFLPLPLLFIYLASMVTRDELKCFLPFSSLNESVHSLFWNVRHLAEVEEENKKGKSKTKDNGNTTTTGEQGVSTLTRNNNATVLGQYSVSFFRPQMSHATVSSQGATLFSNQPTFASPHTMYRVVHLPNRLLYYFSADRVYNRQHIGEKHPEEEETGKKGAKPKQTDEKGSKTCLPAPRSRPCTTASIR</sequence>
<evidence type="ECO:0000256" key="1">
    <source>
        <dbReference type="SAM" id="MobiDB-lite"/>
    </source>
</evidence>
<keyword evidence="3" id="KW-1185">Reference proteome</keyword>